<dbReference type="GO" id="GO:0000213">
    <property type="term" value="F:tRNA-intron lyase activity"/>
    <property type="evidence" value="ECO:0007669"/>
    <property type="project" value="UniProtKB-UniRule"/>
</dbReference>
<protein>
    <recommendedName>
        <fullName evidence="4">tRNA-splicing endonuclease subunit Sen2</fullName>
        <ecNumber evidence="4">4.6.1.16</ecNumber>
    </recommendedName>
</protein>
<dbReference type="InterPro" id="IPR036167">
    <property type="entry name" value="tRNA_intron_Endo_cat-like_sf"/>
</dbReference>
<dbReference type="GO" id="GO:0003676">
    <property type="term" value="F:nucleic acid binding"/>
    <property type="evidence" value="ECO:0007669"/>
    <property type="project" value="InterPro"/>
</dbReference>
<feature type="domain" description="tRNA intron endonuclease catalytic" evidence="8">
    <location>
        <begin position="328"/>
        <end position="390"/>
    </location>
</feature>
<evidence type="ECO:0000259" key="8">
    <source>
        <dbReference type="Pfam" id="PF01974"/>
    </source>
</evidence>
<evidence type="ECO:0000256" key="2">
    <source>
        <dbReference type="ARBA" id="ARBA00022694"/>
    </source>
</evidence>
<dbReference type="GO" id="GO:0000379">
    <property type="term" value="P:tRNA-type intron splice site recognition and cleavage"/>
    <property type="evidence" value="ECO:0007669"/>
    <property type="project" value="TreeGrafter"/>
</dbReference>
<dbReference type="PIRSF" id="PIRSF011789">
    <property type="entry name" value="tRNA_splic_SEN2"/>
    <property type="match status" value="1"/>
</dbReference>
<sequence>MASTAHQPSNSPVQSSDVADAGAKGVPKDNGKPNVPREKRPNYAQIHSRPLPIDVYPLPAFIPHNPLSIVRVAIALISQTLWPPISPLVIHEAYFSSQTLSIHVTDPQSVRALWEQGFWGKGSLSRSEPRWLDMEKRKRGLKAMQTSEEYTAQRRRERRQFKLERARLEREAIEEQRRAEARLAEASSLDATGNDAEPTTSDGVVQTEALISKVDAASMSEPEFVPADDDVTKETEEDLVAESSVEDGPFEIQNQEHLQLTMEEAFFLSYALGALKVERQGIHQSSSQLLRLFCASSTFSTLQSPQTLEEVLPRTPIFGNPIAPDNPFLLKYVVFHHFRSLGWVVRANIKFAVDFLLYNRGPAFSHAEFAVMVLPSYSHPYWSETTERREECKKKESRDWWWLHRVNRVQGLAHKSLMLVYVEVPPPWDKGGQSQDGKLDVGDILKRYKVREFVLGRWTPNRHRG</sequence>
<dbReference type="PANTHER" id="PTHR21227">
    <property type="entry name" value="TRNA-SPLICING ENDONUCLEASE SUBUNIT SEN2"/>
    <property type="match status" value="1"/>
</dbReference>
<dbReference type="Pfam" id="PF01974">
    <property type="entry name" value="tRNA_int_endo"/>
    <property type="match status" value="1"/>
</dbReference>
<dbReference type="PANTHER" id="PTHR21227:SF0">
    <property type="entry name" value="TRNA-SPLICING ENDONUCLEASE SUBUNIT SEN2"/>
    <property type="match status" value="1"/>
</dbReference>
<evidence type="ECO:0000313" key="10">
    <source>
        <dbReference type="Proteomes" id="UP000800097"/>
    </source>
</evidence>
<dbReference type="InterPro" id="IPR016589">
    <property type="entry name" value="tRNA_splic_SEN2"/>
</dbReference>
<feature type="active site" evidence="5">
    <location>
        <position position="415"/>
    </location>
</feature>
<feature type="compositionally biased region" description="Polar residues" evidence="7">
    <location>
        <begin position="1"/>
        <end position="17"/>
    </location>
</feature>
<dbReference type="OrthoDB" id="10249562at2759"/>
<dbReference type="Gene3D" id="3.40.1350.10">
    <property type="match status" value="1"/>
</dbReference>
<dbReference type="GO" id="GO:0005737">
    <property type="term" value="C:cytoplasm"/>
    <property type="evidence" value="ECO:0007669"/>
    <property type="project" value="TreeGrafter"/>
</dbReference>
<accession>A0A6A6JBT5</accession>
<evidence type="ECO:0000313" key="9">
    <source>
        <dbReference type="EMBL" id="KAF2272649.1"/>
    </source>
</evidence>
<dbReference type="InterPro" id="IPR006677">
    <property type="entry name" value="tRNA_intron_Endonuc_cat-like"/>
</dbReference>
<organism evidence="9 10">
    <name type="scientific">Westerdykella ornata</name>
    <dbReference type="NCBI Taxonomy" id="318751"/>
    <lineage>
        <taxon>Eukaryota</taxon>
        <taxon>Fungi</taxon>
        <taxon>Dikarya</taxon>
        <taxon>Ascomycota</taxon>
        <taxon>Pezizomycotina</taxon>
        <taxon>Dothideomycetes</taxon>
        <taxon>Pleosporomycetidae</taxon>
        <taxon>Pleosporales</taxon>
        <taxon>Sporormiaceae</taxon>
        <taxon>Westerdykella</taxon>
    </lineage>
</organism>
<dbReference type="AlphaFoldDB" id="A0A6A6JBT5"/>
<keyword evidence="10" id="KW-1185">Reference proteome</keyword>
<dbReference type="Proteomes" id="UP000800097">
    <property type="component" value="Unassembled WGS sequence"/>
</dbReference>
<feature type="active site" evidence="5">
    <location>
        <position position="358"/>
    </location>
</feature>
<feature type="active site" evidence="5">
    <location>
        <position position="366"/>
    </location>
</feature>
<comment type="similarity">
    <text evidence="1 4">Belongs to the tRNA-intron endonuclease family.</text>
</comment>
<evidence type="ECO:0000256" key="7">
    <source>
        <dbReference type="SAM" id="MobiDB-lite"/>
    </source>
</evidence>
<dbReference type="GO" id="GO:0000214">
    <property type="term" value="C:tRNA-intron endonuclease complex"/>
    <property type="evidence" value="ECO:0007669"/>
    <property type="project" value="UniProtKB-UniRule"/>
</dbReference>
<dbReference type="EC" id="4.6.1.16" evidence="4"/>
<evidence type="ECO:0000256" key="5">
    <source>
        <dbReference type="PIRSR" id="PIRSR011789-1"/>
    </source>
</evidence>
<dbReference type="InterPro" id="IPR011856">
    <property type="entry name" value="tRNA_endonuc-like_dom_sf"/>
</dbReference>
<keyword evidence="2 4" id="KW-0819">tRNA processing</keyword>
<name>A0A6A6JBT5_WESOR</name>
<evidence type="ECO:0000256" key="3">
    <source>
        <dbReference type="ARBA" id="ARBA00023239"/>
    </source>
</evidence>
<dbReference type="GeneID" id="54546866"/>
<dbReference type="CDD" id="cd22363">
    <property type="entry name" value="tRNA-intron_lyase_C"/>
    <property type="match status" value="1"/>
</dbReference>
<feature type="compositionally biased region" description="Basic and acidic residues" evidence="7">
    <location>
        <begin position="26"/>
        <end position="41"/>
    </location>
</feature>
<gene>
    <name evidence="9" type="ORF">EI97DRAFT_201985</name>
</gene>
<evidence type="ECO:0000256" key="1">
    <source>
        <dbReference type="ARBA" id="ARBA00008078"/>
    </source>
</evidence>
<feature type="coiled-coil region" evidence="6">
    <location>
        <begin position="151"/>
        <end position="185"/>
    </location>
</feature>
<keyword evidence="3 4" id="KW-0456">Lyase</keyword>
<comment type="function">
    <text evidence="4">Constitutes one of the two catalytic subunit of the tRNA-splicing endonuclease complex, a complex responsible for identification and cleavage of the splice sites in pre-tRNA. It cleaves pre-tRNA at the 5'- and 3'-splice sites to release the intron. The products are an intron and two tRNA half-molecules bearing 2',3'-cyclic phosphate and 5'-OH termini. There are no conserved sequences at the splice sites, but the intron is invariably located at the same site in the gene, placing the splice sites an invariant distance from the constant structural features of the tRNA body.</text>
</comment>
<dbReference type="InterPro" id="IPR006676">
    <property type="entry name" value="tRNA_splic"/>
</dbReference>
<evidence type="ECO:0000256" key="4">
    <source>
        <dbReference type="PIRNR" id="PIRNR011789"/>
    </source>
</evidence>
<dbReference type="SUPFAM" id="SSF53032">
    <property type="entry name" value="tRNA-intron endonuclease catalytic domain-like"/>
    <property type="match status" value="1"/>
</dbReference>
<evidence type="ECO:0000256" key="6">
    <source>
        <dbReference type="SAM" id="Coils"/>
    </source>
</evidence>
<dbReference type="FunFam" id="3.40.1350.10:FF:000007">
    <property type="entry name" value="tRNA-splicing endonuclease subunit Sen2"/>
    <property type="match status" value="1"/>
</dbReference>
<dbReference type="RefSeq" id="XP_033650188.1">
    <property type="nucleotide sequence ID" value="XM_033793691.1"/>
</dbReference>
<keyword evidence="6" id="KW-0175">Coiled coil</keyword>
<dbReference type="EMBL" id="ML986518">
    <property type="protein sequence ID" value="KAF2272649.1"/>
    <property type="molecule type" value="Genomic_DNA"/>
</dbReference>
<proteinExistence type="inferred from homology"/>
<reference evidence="9" key="1">
    <citation type="journal article" date="2020" name="Stud. Mycol.">
        <title>101 Dothideomycetes genomes: a test case for predicting lifestyles and emergence of pathogens.</title>
        <authorList>
            <person name="Haridas S."/>
            <person name="Albert R."/>
            <person name="Binder M."/>
            <person name="Bloem J."/>
            <person name="Labutti K."/>
            <person name="Salamov A."/>
            <person name="Andreopoulos B."/>
            <person name="Baker S."/>
            <person name="Barry K."/>
            <person name="Bills G."/>
            <person name="Bluhm B."/>
            <person name="Cannon C."/>
            <person name="Castanera R."/>
            <person name="Culley D."/>
            <person name="Daum C."/>
            <person name="Ezra D."/>
            <person name="Gonzalez J."/>
            <person name="Henrissat B."/>
            <person name="Kuo A."/>
            <person name="Liang C."/>
            <person name="Lipzen A."/>
            <person name="Lutzoni F."/>
            <person name="Magnuson J."/>
            <person name="Mondo S."/>
            <person name="Nolan M."/>
            <person name="Ohm R."/>
            <person name="Pangilinan J."/>
            <person name="Park H.-J."/>
            <person name="Ramirez L."/>
            <person name="Alfaro M."/>
            <person name="Sun H."/>
            <person name="Tritt A."/>
            <person name="Yoshinaga Y."/>
            <person name="Zwiers L.-H."/>
            <person name="Turgeon B."/>
            <person name="Goodwin S."/>
            <person name="Spatafora J."/>
            <person name="Crous P."/>
            <person name="Grigoriev I."/>
        </authorList>
    </citation>
    <scope>NUCLEOTIDE SEQUENCE</scope>
    <source>
        <strain evidence="9">CBS 379.55</strain>
    </source>
</reference>
<feature type="region of interest" description="Disordered" evidence="7">
    <location>
        <begin position="1"/>
        <end position="44"/>
    </location>
</feature>